<evidence type="ECO:0000256" key="5">
    <source>
        <dbReference type="ARBA" id="ARBA00022475"/>
    </source>
</evidence>
<evidence type="ECO:0000313" key="15">
    <source>
        <dbReference type="RefSeq" id="XP_023950357.1"/>
    </source>
</evidence>
<evidence type="ECO:0000256" key="9">
    <source>
        <dbReference type="ARBA" id="ARBA00022989"/>
    </source>
</evidence>
<protein>
    <recommendedName>
        <fullName evidence="13">Sugar transporter SWEET</fullName>
    </recommendedName>
</protein>
<feature type="transmembrane region" description="Helical" evidence="13">
    <location>
        <begin position="12"/>
        <end position="32"/>
    </location>
</feature>
<evidence type="ECO:0000256" key="8">
    <source>
        <dbReference type="ARBA" id="ARBA00022737"/>
    </source>
</evidence>
<dbReference type="GO" id="GO:0005886">
    <property type="term" value="C:plasma membrane"/>
    <property type="evidence" value="ECO:0007669"/>
    <property type="project" value="UniProtKB-SubCell"/>
</dbReference>
<keyword evidence="7 13" id="KW-0812">Transmembrane</keyword>
<evidence type="ECO:0000256" key="3">
    <source>
        <dbReference type="ARBA" id="ARBA00007809"/>
    </source>
</evidence>
<reference evidence="15" key="1">
    <citation type="submission" date="2025-08" db="UniProtKB">
        <authorList>
            <consortium name="RefSeq"/>
        </authorList>
    </citation>
    <scope>IDENTIFICATION</scope>
</reference>
<dbReference type="AlphaFoldDB" id="A0A6J1NYK7"/>
<organism evidence="14 15">
    <name type="scientific">Bicyclus anynana</name>
    <name type="common">Squinting bush brown butterfly</name>
    <dbReference type="NCBI Taxonomy" id="110368"/>
    <lineage>
        <taxon>Eukaryota</taxon>
        <taxon>Metazoa</taxon>
        <taxon>Ecdysozoa</taxon>
        <taxon>Arthropoda</taxon>
        <taxon>Hexapoda</taxon>
        <taxon>Insecta</taxon>
        <taxon>Pterygota</taxon>
        <taxon>Neoptera</taxon>
        <taxon>Endopterygota</taxon>
        <taxon>Lepidoptera</taxon>
        <taxon>Glossata</taxon>
        <taxon>Ditrysia</taxon>
        <taxon>Papilionoidea</taxon>
        <taxon>Nymphalidae</taxon>
        <taxon>Satyrinae</taxon>
        <taxon>Satyrini</taxon>
        <taxon>Mycalesina</taxon>
        <taxon>Bicyclus</taxon>
    </lineage>
</organism>
<dbReference type="InterPro" id="IPR004316">
    <property type="entry name" value="SWEET_rpt"/>
</dbReference>
<dbReference type="PANTHER" id="PTHR10791:SF112">
    <property type="entry name" value="SUGAR TRANSPORTER SWEET1"/>
    <property type="match status" value="1"/>
</dbReference>
<keyword evidence="4 13" id="KW-0813">Transport</keyword>
<dbReference type="InterPro" id="IPR047664">
    <property type="entry name" value="SWEET"/>
</dbReference>
<dbReference type="GeneID" id="112054718"/>
<comment type="function">
    <text evidence="12">Mediates both low-affinity uptake and efflux of sugar across the membrane.</text>
</comment>
<keyword evidence="10" id="KW-0333">Golgi apparatus</keyword>
<evidence type="ECO:0000256" key="13">
    <source>
        <dbReference type="RuleBase" id="RU910715"/>
    </source>
</evidence>
<feature type="transmembrane region" description="Helical" evidence="13">
    <location>
        <begin position="67"/>
        <end position="88"/>
    </location>
</feature>
<feature type="transmembrane region" description="Helical" evidence="13">
    <location>
        <begin position="183"/>
        <end position="206"/>
    </location>
</feature>
<dbReference type="FunFam" id="1.20.1280.290:FF:000010">
    <property type="entry name" value="Sugar transporter SWEET"/>
    <property type="match status" value="1"/>
</dbReference>
<comment type="function">
    <text evidence="13">Mediates sugar transport across membranes.</text>
</comment>
<dbReference type="Proteomes" id="UP001652582">
    <property type="component" value="Chromosome 5"/>
</dbReference>
<dbReference type="GO" id="GO:0051119">
    <property type="term" value="F:sugar transmembrane transporter activity"/>
    <property type="evidence" value="ECO:0007669"/>
    <property type="project" value="InterPro"/>
</dbReference>
<keyword evidence="14" id="KW-1185">Reference proteome</keyword>
<keyword evidence="5" id="KW-1003">Cell membrane</keyword>
<evidence type="ECO:0000256" key="7">
    <source>
        <dbReference type="ARBA" id="ARBA00022692"/>
    </source>
</evidence>
<gene>
    <name evidence="15" type="primary">LOC112054718</name>
</gene>
<comment type="subcellular location">
    <subcellularLocation>
        <location evidence="1 13">Cell membrane</location>
        <topology evidence="1 13">Multi-pass membrane protein</topology>
    </subcellularLocation>
    <subcellularLocation>
        <location evidence="2">Golgi apparatus membrane</location>
        <topology evidence="2">Multi-pass membrane protein</topology>
    </subcellularLocation>
</comment>
<evidence type="ECO:0000256" key="4">
    <source>
        <dbReference type="ARBA" id="ARBA00022448"/>
    </source>
</evidence>
<evidence type="ECO:0000256" key="6">
    <source>
        <dbReference type="ARBA" id="ARBA00022597"/>
    </source>
</evidence>
<evidence type="ECO:0000256" key="11">
    <source>
        <dbReference type="ARBA" id="ARBA00023136"/>
    </source>
</evidence>
<proteinExistence type="inferred from homology"/>
<dbReference type="Gene3D" id="1.20.1280.290">
    <property type="match status" value="2"/>
</dbReference>
<feature type="transmembrane region" description="Helical" evidence="13">
    <location>
        <begin position="128"/>
        <end position="150"/>
    </location>
</feature>
<sequence length="222" mass="24786">MSYMGIKELVSVSAVVTTILQFLSGILVCRQYVMKQTTAESSPLPFICGFLSCGIWLLYGLTKDDNVVIFVNSVGVVLMISYIYLFYIYTHKKSSLTKQFLVTLLLYLALMGYFSVETDNEILLRRVGLLACVFTLITIAAPLSKLLYVIKTKCTDCLPFPMILMSFIVSSLWYFYGLLEQDYIMMVPNSLGCGISAVQLCLFMIFPATSSCSSRASKTILA</sequence>
<dbReference type="OrthoDB" id="409725at2759"/>
<dbReference type="RefSeq" id="XP_023950357.1">
    <property type="nucleotide sequence ID" value="XM_024094589.2"/>
</dbReference>
<keyword evidence="9 13" id="KW-1133">Transmembrane helix</keyword>
<keyword evidence="8" id="KW-0677">Repeat</keyword>
<evidence type="ECO:0000256" key="10">
    <source>
        <dbReference type="ARBA" id="ARBA00023034"/>
    </source>
</evidence>
<name>A0A6J1NYK7_BICAN</name>
<evidence type="ECO:0000313" key="14">
    <source>
        <dbReference type="Proteomes" id="UP001652582"/>
    </source>
</evidence>
<evidence type="ECO:0000256" key="1">
    <source>
        <dbReference type="ARBA" id="ARBA00004651"/>
    </source>
</evidence>
<evidence type="ECO:0000256" key="12">
    <source>
        <dbReference type="ARBA" id="ARBA00055578"/>
    </source>
</evidence>
<dbReference type="KEGG" id="bany:112054718"/>
<keyword evidence="6 13" id="KW-0762">Sugar transport</keyword>
<comment type="similarity">
    <text evidence="3 13">Belongs to the SWEET sugar transporter family.</text>
</comment>
<dbReference type="PANTHER" id="PTHR10791">
    <property type="entry name" value="RAG1-ACTIVATING PROTEIN 1"/>
    <property type="match status" value="1"/>
</dbReference>
<feature type="transmembrane region" description="Helical" evidence="13">
    <location>
        <begin position="100"/>
        <end position="116"/>
    </location>
</feature>
<keyword evidence="11 13" id="KW-0472">Membrane</keyword>
<dbReference type="GO" id="GO:0000139">
    <property type="term" value="C:Golgi membrane"/>
    <property type="evidence" value="ECO:0007669"/>
    <property type="project" value="UniProtKB-SubCell"/>
</dbReference>
<dbReference type="CTD" id="35773"/>
<dbReference type="Pfam" id="PF03083">
    <property type="entry name" value="MtN3_slv"/>
    <property type="match status" value="2"/>
</dbReference>
<feature type="transmembrane region" description="Helical" evidence="13">
    <location>
        <begin position="157"/>
        <end position="177"/>
    </location>
</feature>
<accession>A0A6J1NYK7</accession>
<evidence type="ECO:0000256" key="2">
    <source>
        <dbReference type="ARBA" id="ARBA00004653"/>
    </source>
</evidence>
<dbReference type="FunFam" id="1.20.1280.290:FF:000004">
    <property type="entry name" value="Sugar transporter SWEET"/>
    <property type="match status" value="1"/>
</dbReference>
<feature type="transmembrane region" description="Helical" evidence="13">
    <location>
        <begin position="44"/>
        <end position="61"/>
    </location>
</feature>